<evidence type="ECO:0000259" key="3">
    <source>
        <dbReference type="PROSITE" id="PS51733"/>
    </source>
</evidence>
<dbReference type="Proteomes" id="UP000218811">
    <property type="component" value="Unassembled WGS sequence"/>
</dbReference>
<reference evidence="4 5" key="1">
    <citation type="journal article" date="2012" name="Science">
        <title>The Paleozoic origin of enzymatic lignin decomposition reconstructed from 31 fungal genomes.</title>
        <authorList>
            <person name="Floudas D."/>
            <person name="Binder M."/>
            <person name="Riley R."/>
            <person name="Barry K."/>
            <person name="Blanchette R.A."/>
            <person name="Henrissat B."/>
            <person name="Martinez A.T."/>
            <person name="Otillar R."/>
            <person name="Spatafora J.W."/>
            <person name="Yadav J.S."/>
            <person name="Aerts A."/>
            <person name="Benoit I."/>
            <person name="Boyd A."/>
            <person name="Carlson A."/>
            <person name="Copeland A."/>
            <person name="Coutinho P.M."/>
            <person name="de Vries R.P."/>
            <person name="Ferreira P."/>
            <person name="Findley K."/>
            <person name="Foster B."/>
            <person name="Gaskell J."/>
            <person name="Glotzer D."/>
            <person name="Gorecki P."/>
            <person name="Heitman J."/>
            <person name="Hesse C."/>
            <person name="Hori C."/>
            <person name="Igarashi K."/>
            <person name="Jurgens J.A."/>
            <person name="Kallen N."/>
            <person name="Kersten P."/>
            <person name="Kohler A."/>
            <person name="Kuees U."/>
            <person name="Kumar T.K.A."/>
            <person name="Kuo A."/>
            <person name="LaButti K."/>
            <person name="Larrondo L.F."/>
            <person name="Lindquist E."/>
            <person name="Ling A."/>
            <person name="Lombard V."/>
            <person name="Lucas S."/>
            <person name="Lundell T."/>
            <person name="Martin R."/>
            <person name="McLaughlin D.J."/>
            <person name="Morgenstern I."/>
            <person name="Morin E."/>
            <person name="Murat C."/>
            <person name="Nagy L.G."/>
            <person name="Nolan M."/>
            <person name="Ohm R.A."/>
            <person name="Patyshakuliyeva A."/>
            <person name="Rokas A."/>
            <person name="Ruiz-Duenas F.J."/>
            <person name="Sabat G."/>
            <person name="Salamov A."/>
            <person name="Samejima M."/>
            <person name="Schmutz J."/>
            <person name="Slot J.C."/>
            <person name="St John F."/>
            <person name="Stenlid J."/>
            <person name="Sun H."/>
            <person name="Sun S."/>
            <person name="Syed K."/>
            <person name="Tsang A."/>
            <person name="Wiebenga A."/>
            <person name="Young D."/>
            <person name="Pisabarro A."/>
            <person name="Eastwood D.C."/>
            <person name="Martin F."/>
            <person name="Cullen D."/>
            <person name="Grigoriev I.V."/>
            <person name="Hibbett D.S."/>
        </authorList>
    </citation>
    <scope>NUCLEOTIDE SEQUENCE [LARGE SCALE GENOMIC DNA]</scope>
    <source>
        <strain evidence="4 5">MD-104</strain>
    </source>
</reference>
<keyword evidence="5" id="KW-1185">Reference proteome</keyword>
<keyword evidence="2" id="KW-0436">Ligase</keyword>
<proteinExistence type="inferred from homology"/>
<dbReference type="Pfam" id="PF03099">
    <property type="entry name" value="BPL_LplA_LipB"/>
    <property type="match status" value="1"/>
</dbReference>
<dbReference type="NCBIfam" id="TIGR00121">
    <property type="entry name" value="birA_ligase"/>
    <property type="match status" value="1"/>
</dbReference>
<dbReference type="PROSITE" id="PS51733">
    <property type="entry name" value="BPL_LPL_CATALYTIC"/>
    <property type="match status" value="1"/>
</dbReference>
<gene>
    <name evidence="4" type="ORF">WOLCODRAFT_128539</name>
</gene>
<dbReference type="Pfam" id="PF09825">
    <property type="entry name" value="BPL_N"/>
    <property type="match status" value="1"/>
</dbReference>
<dbReference type="InterPro" id="IPR019197">
    <property type="entry name" value="Biotin-prot_ligase_N"/>
</dbReference>
<dbReference type="InterPro" id="IPR045864">
    <property type="entry name" value="aa-tRNA-synth_II/BPL/LPL"/>
</dbReference>
<dbReference type="GO" id="GO:0004077">
    <property type="term" value="F:biotin--[biotin carboxyl-carrier protein] ligase activity"/>
    <property type="evidence" value="ECO:0007669"/>
    <property type="project" value="InterPro"/>
</dbReference>
<dbReference type="CDD" id="cd16442">
    <property type="entry name" value="BPL"/>
    <property type="match status" value="1"/>
</dbReference>
<dbReference type="AlphaFoldDB" id="A0A2H3JCK5"/>
<dbReference type="SUPFAM" id="SSF55681">
    <property type="entry name" value="Class II aaRS and biotin synthetases"/>
    <property type="match status" value="1"/>
</dbReference>
<sequence>MNVLVYSGPEVFQNSLTHCIITLRTLLVPNYAVQSISPQSLISHPWTSNCALLVFPSCKRQLSAKPISSAVAKFVENGGSLLAIGATLAGSRKSSSLSESIGCSNSDIQQPLQLYHESSGAFVDIQYGDIQDSLEVSTVRTAGGCAVNGVMRVRSQNRMRLTESDALRPISYYVDDGEDRGVAALQGGFGAGRVVLWDALIDLPLTEEPVLSLLGSRSSSFLQETEKGRQEALRHSLHVLRLVLPEQQSTSTSPLPQFLTSTPSKPWIVSRIAQALSLSLQDATPHTWADSNDTFYFHPHVRSLDVLEAARIASADSDPASWQPKHVLVHTGGALPPLDETPLFDVGRFYGELAAARGQARCMERSDVWGIGEALLYGEVVTSTQTLLDKNPRLLGALPTPLLSLASRQLAGRGRGTNVWLSPAGCLTFSLLLRVPLSAFPPARLVFVQYLFALAVAEAVREPAVLGTAGASVRLKWPNDIYAVRGDGARAKIGGVLVNTSFTGGAAEVVIGCGLNVWNAPPIQSLLQLVPPESGVQLDMERTAATIMATFEKMWDEFLEVKGSFEPFLDLYYERWLHSDQLVELTTVTPPQKVRIVGITSDHGLLRTMPEHNGWSSGGASFIDLQPDGNSFDIMAGLIKAKK</sequence>
<evidence type="ECO:0000256" key="1">
    <source>
        <dbReference type="ARBA" id="ARBA00009934"/>
    </source>
</evidence>
<dbReference type="InterPro" id="IPR004143">
    <property type="entry name" value="BPL_LPL_catalytic"/>
</dbReference>
<dbReference type="InterPro" id="IPR004408">
    <property type="entry name" value="Biotin_CoA_COase_ligase"/>
</dbReference>
<dbReference type="GO" id="GO:0005737">
    <property type="term" value="C:cytoplasm"/>
    <property type="evidence" value="ECO:0007669"/>
    <property type="project" value="TreeGrafter"/>
</dbReference>
<dbReference type="OrthoDB" id="10250105at2759"/>
<evidence type="ECO:0000313" key="5">
    <source>
        <dbReference type="Proteomes" id="UP000218811"/>
    </source>
</evidence>
<feature type="domain" description="BPL/LPL catalytic" evidence="3">
    <location>
        <begin position="358"/>
        <end position="559"/>
    </location>
</feature>
<organism evidence="4 5">
    <name type="scientific">Wolfiporia cocos (strain MD-104)</name>
    <name type="common">Brown rot fungus</name>
    <dbReference type="NCBI Taxonomy" id="742152"/>
    <lineage>
        <taxon>Eukaryota</taxon>
        <taxon>Fungi</taxon>
        <taxon>Dikarya</taxon>
        <taxon>Basidiomycota</taxon>
        <taxon>Agaricomycotina</taxon>
        <taxon>Agaricomycetes</taxon>
        <taxon>Polyporales</taxon>
        <taxon>Phaeolaceae</taxon>
        <taxon>Wolfiporia</taxon>
    </lineage>
</organism>
<dbReference type="PANTHER" id="PTHR12835:SF5">
    <property type="entry name" value="BIOTIN--PROTEIN LIGASE"/>
    <property type="match status" value="1"/>
</dbReference>
<dbReference type="EMBL" id="KB467931">
    <property type="protein sequence ID" value="PCH37533.1"/>
    <property type="molecule type" value="Genomic_DNA"/>
</dbReference>
<evidence type="ECO:0000256" key="2">
    <source>
        <dbReference type="ARBA" id="ARBA00022598"/>
    </source>
</evidence>
<comment type="similarity">
    <text evidence="1">Belongs to the biotin--protein ligase family.</text>
</comment>
<name>A0A2H3JCK5_WOLCO</name>
<dbReference type="PANTHER" id="PTHR12835">
    <property type="entry name" value="BIOTIN PROTEIN LIGASE"/>
    <property type="match status" value="1"/>
</dbReference>
<dbReference type="OMA" id="HRIREYV"/>
<dbReference type="STRING" id="742152.A0A2H3JCK5"/>
<evidence type="ECO:0000313" key="4">
    <source>
        <dbReference type="EMBL" id="PCH37533.1"/>
    </source>
</evidence>
<protein>
    <submittedName>
        <fullName evidence="4">Class II aaRS and biotin synthetase</fullName>
    </submittedName>
</protein>
<accession>A0A2H3JCK5</accession>
<dbReference type="Gene3D" id="3.30.930.10">
    <property type="entry name" value="Bira Bifunctional Protein, Domain 2"/>
    <property type="match status" value="1"/>
</dbReference>